<dbReference type="Gene3D" id="2.40.50.100">
    <property type="match status" value="1"/>
</dbReference>
<evidence type="ECO:0000259" key="7">
    <source>
        <dbReference type="PROSITE" id="PS50893"/>
    </source>
</evidence>
<dbReference type="InterPro" id="IPR008995">
    <property type="entry name" value="Mo/tungstate-bd_C_term_dom"/>
</dbReference>
<keyword evidence="4 8" id="KW-0067">ATP-binding</keyword>
<dbReference type="PROSITE" id="PS50893">
    <property type="entry name" value="ABC_TRANSPORTER_2"/>
    <property type="match status" value="1"/>
</dbReference>
<dbReference type="Gene3D" id="3.40.50.300">
    <property type="entry name" value="P-loop containing nucleotide triphosphate hydrolases"/>
    <property type="match status" value="1"/>
</dbReference>
<keyword evidence="2" id="KW-1003">Cell membrane</keyword>
<proteinExistence type="predicted"/>
<protein>
    <submittedName>
        <fullName evidence="8">ABC transporter ATP-binding protein</fullName>
    </submittedName>
</protein>
<sequence>MASITLKGIKKQWEHFTAVKNLDLEIKDKEFLVLLGPSGCGKTTTMRMIAGLEDPSQGDIFIGDRRVNDLEPKDRDVAMVFQSYALYPQMTVLENIEFPLKIRGLDKEERRRQAEKAANLVELGNLLGRRPRELSGGQRQRVALARAIVRQPEVFLMDEPLSNLDAKLRGTMRAQLKHLHHELATTTVYVTHDQIEAMTLASRIAVINKGEIQQLDTPENIYNDPANLFVATFIGSPPMNIVRGNLKDGVFSGPGTQIAGFATDINAEVYLGIRAEDLEVVAAGQGHINAPVYSLELTGESTMVTVRVGDQFVTARGDRHYREEINSQIGLRLDPSKAYLFDTQTEQRICRHPDTKVQPLNQHAG</sequence>
<dbReference type="PANTHER" id="PTHR43875">
    <property type="entry name" value="MALTODEXTRIN IMPORT ATP-BINDING PROTEIN MSMX"/>
    <property type="match status" value="1"/>
</dbReference>
<dbReference type="SUPFAM" id="SSF52540">
    <property type="entry name" value="P-loop containing nucleoside triphosphate hydrolases"/>
    <property type="match status" value="1"/>
</dbReference>
<evidence type="ECO:0000256" key="5">
    <source>
        <dbReference type="ARBA" id="ARBA00022967"/>
    </source>
</evidence>
<dbReference type="RefSeq" id="WP_051527726.1">
    <property type="nucleotide sequence ID" value="NZ_JBHLZN010000001.1"/>
</dbReference>
<evidence type="ECO:0000256" key="3">
    <source>
        <dbReference type="ARBA" id="ARBA00022741"/>
    </source>
</evidence>
<dbReference type="InterPro" id="IPR003439">
    <property type="entry name" value="ABC_transporter-like_ATP-bd"/>
</dbReference>
<keyword evidence="1" id="KW-0813">Transport</keyword>
<dbReference type="NCBIfam" id="NF008653">
    <property type="entry name" value="PRK11650.1"/>
    <property type="match status" value="1"/>
</dbReference>
<dbReference type="SUPFAM" id="SSF50331">
    <property type="entry name" value="MOP-like"/>
    <property type="match status" value="1"/>
</dbReference>
<dbReference type="InterPro" id="IPR013611">
    <property type="entry name" value="Transp-assoc_OB_typ2"/>
</dbReference>
<keyword evidence="5" id="KW-1278">Translocase</keyword>
<dbReference type="InterPro" id="IPR017871">
    <property type="entry name" value="ABC_transporter-like_CS"/>
</dbReference>
<evidence type="ECO:0000256" key="6">
    <source>
        <dbReference type="ARBA" id="ARBA00023136"/>
    </source>
</evidence>
<dbReference type="PANTHER" id="PTHR43875:SF15">
    <property type="entry name" value="TREHALOSE IMPORT ATP-BINDING PROTEIN SUGC"/>
    <property type="match status" value="1"/>
</dbReference>
<accession>A0ABV5Z797</accession>
<feature type="domain" description="ABC transporter" evidence="7">
    <location>
        <begin position="4"/>
        <end position="234"/>
    </location>
</feature>
<evidence type="ECO:0000256" key="1">
    <source>
        <dbReference type="ARBA" id="ARBA00022448"/>
    </source>
</evidence>
<dbReference type="Gene3D" id="2.40.50.140">
    <property type="entry name" value="Nucleic acid-binding proteins"/>
    <property type="match status" value="1"/>
</dbReference>
<evidence type="ECO:0000313" key="9">
    <source>
        <dbReference type="Proteomes" id="UP001589628"/>
    </source>
</evidence>
<dbReference type="GO" id="GO:0005524">
    <property type="term" value="F:ATP binding"/>
    <property type="evidence" value="ECO:0007669"/>
    <property type="project" value="UniProtKB-KW"/>
</dbReference>
<dbReference type="PROSITE" id="PS00211">
    <property type="entry name" value="ABC_TRANSPORTER_1"/>
    <property type="match status" value="1"/>
</dbReference>
<dbReference type="SMART" id="SM00382">
    <property type="entry name" value="AAA"/>
    <property type="match status" value="1"/>
</dbReference>
<dbReference type="Pfam" id="PF00005">
    <property type="entry name" value="ABC_tran"/>
    <property type="match status" value="1"/>
</dbReference>
<gene>
    <name evidence="8" type="ORF">ACFFLH_01860</name>
</gene>
<comment type="caution">
    <text evidence="8">The sequence shown here is derived from an EMBL/GenBank/DDBJ whole genome shotgun (WGS) entry which is preliminary data.</text>
</comment>
<name>A0ABV5Z797_9GAMM</name>
<evidence type="ECO:0000313" key="8">
    <source>
        <dbReference type="EMBL" id="MFB9885159.1"/>
    </source>
</evidence>
<dbReference type="InterPro" id="IPR012340">
    <property type="entry name" value="NA-bd_OB-fold"/>
</dbReference>
<evidence type="ECO:0000256" key="4">
    <source>
        <dbReference type="ARBA" id="ARBA00022840"/>
    </source>
</evidence>
<dbReference type="InterPro" id="IPR047641">
    <property type="entry name" value="ABC_transpr_MalK/UgpC-like"/>
</dbReference>
<keyword evidence="9" id="KW-1185">Reference proteome</keyword>
<dbReference type="Pfam" id="PF08402">
    <property type="entry name" value="TOBE_2"/>
    <property type="match status" value="1"/>
</dbReference>
<organism evidence="8 9">
    <name type="scientific">Balneatrix alpica</name>
    <dbReference type="NCBI Taxonomy" id="75684"/>
    <lineage>
        <taxon>Bacteria</taxon>
        <taxon>Pseudomonadati</taxon>
        <taxon>Pseudomonadota</taxon>
        <taxon>Gammaproteobacteria</taxon>
        <taxon>Oceanospirillales</taxon>
        <taxon>Balneatrichaceae</taxon>
        <taxon>Balneatrix</taxon>
    </lineage>
</organism>
<dbReference type="Proteomes" id="UP001589628">
    <property type="component" value="Unassembled WGS sequence"/>
</dbReference>
<dbReference type="InterPro" id="IPR003593">
    <property type="entry name" value="AAA+_ATPase"/>
</dbReference>
<dbReference type="CDD" id="cd03301">
    <property type="entry name" value="ABC_MalK_N"/>
    <property type="match status" value="1"/>
</dbReference>
<keyword evidence="3" id="KW-0547">Nucleotide-binding</keyword>
<dbReference type="InterPro" id="IPR027417">
    <property type="entry name" value="P-loop_NTPase"/>
</dbReference>
<dbReference type="EMBL" id="JBHLZN010000001">
    <property type="protein sequence ID" value="MFB9885159.1"/>
    <property type="molecule type" value="Genomic_DNA"/>
</dbReference>
<evidence type="ECO:0000256" key="2">
    <source>
        <dbReference type="ARBA" id="ARBA00022475"/>
    </source>
</evidence>
<keyword evidence="6" id="KW-0472">Membrane</keyword>
<reference evidence="8 9" key="1">
    <citation type="submission" date="2024-09" db="EMBL/GenBank/DDBJ databases">
        <authorList>
            <person name="Sun Q."/>
            <person name="Mori K."/>
        </authorList>
    </citation>
    <scope>NUCLEOTIDE SEQUENCE [LARGE SCALE GENOMIC DNA]</scope>
    <source>
        <strain evidence="8 9">ATCC 51285</strain>
    </source>
</reference>
<dbReference type="InterPro" id="IPR015855">
    <property type="entry name" value="ABC_transpr_MalK-like"/>
</dbReference>